<accession>A0ABZ1ZTP6</accession>
<sequence>MYRTGYVAYATARLGTRELAERVVEDSLTALAVRWSATLGCSHPAAAAWRLLAACVDDADGSPACCPGGRVCSGDAHVLRDHLRMDIGRASDLMGLTRGEFLVALHSAGCPADACCGAQQSCDAA</sequence>
<evidence type="ECO:0000313" key="2">
    <source>
        <dbReference type="Proteomes" id="UP001431926"/>
    </source>
</evidence>
<evidence type="ECO:0000313" key="1">
    <source>
        <dbReference type="EMBL" id="WUX41775.1"/>
    </source>
</evidence>
<name>A0ABZ1ZTP6_STRAQ</name>
<gene>
    <name evidence="1" type="ORF">OG367_38575</name>
</gene>
<dbReference type="Proteomes" id="UP001431926">
    <property type="component" value="Chromosome"/>
</dbReference>
<keyword evidence="2" id="KW-1185">Reference proteome</keyword>
<organism evidence="1 2">
    <name type="scientific">Streptomyces anulatus</name>
    <name type="common">Streptomyces chrysomallus</name>
    <dbReference type="NCBI Taxonomy" id="1892"/>
    <lineage>
        <taxon>Bacteria</taxon>
        <taxon>Bacillati</taxon>
        <taxon>Actinomycetota</taxon>
        <taxon>Actinomycetes</taxon>
        <taxon>Kitasatosporales</taxon>
        <taxon>Streptomycetaceae</taxon>
        <taxon>Streptomyces</taxon>
    </lineage>
</organism>
<protein>
    <submittedName>
        <fullName evidence="1">Uncharacterized protein</fullName>
    </submittedName>
</protein>
<reference evidence="1" key="1">
    <citation type="submission" date="2022-10" db="EMBL/GenBank/DDBJ databases">
        <title>The complete genomes of actinobacterial strains from the NBC collection.</title>
        <authorList>
            <person name="Joergensen T.S."/>
            <person name="Alvarez Arevalo M."/>
            <person name="Sterndorff E.B."/>
            <person name="Faurdal D."/>
            <person name="Vuksanovic O."/>
            <person name="Mourched A.-S."/>
            <person name="Charusanti P."/>
            <person name="Shaw S."/>
            <person name="Blin K."/>
            <person name="Weber T."/>
        </authorList>
    </citation>
    <scope>NUCLEOTIDE SEQUENCE</scope>
    <source>
        <strain evidence="1">NBC_01436</strain>
    </source>
</reference>
<dbReference type="EMBL" id="CP109491">
    <property type="protein sequence ID" value="WUX41775.1"/>
    <property type="molecule type" value="Genomic_DNA"/>
</dbReference>
<dbReference type="RefSeq" id="WP_329359791.1">
    <property type="nucleotide sequence ID" value="NZ_CP109490.1"/>
</dbReference>
<proteinExistence type="predicted"/>